<organism evidence="6 7">
    <name type="scientific">Nonomuraea dietziae</name>
    <dbReference type="NCBI Taxonomy" id="65515"/>
    <lineage>
        <taxon>Bacteria</taxon>
        <taxon>Bacillati</taxon>
        <taxon>Actinomycetota</taxon>
        <taxon>Actinomycetes</taxon>
        <taxon>Streptosporangiales</taxon>
        <taxon>Streptosporangiaceae</taxon>
        <taxon>Nonomuraea</taxon>
    </lineage>
</organism>
<comment type="subcellular location">
    <subcellularLocation>
        <location evidence="1">Endomembrane system</location>
        <topology evidence="1">Multi-pass membrane protein</topology>
    </subcellularLocation>
</comment>
<dbReference type="InterPro" id="IPR052527">
    <property type="entry name" value="Metal_cation-efflux_comp"/>
</dbReference>
<dbReference type="GeneID" id="95389864"/>
<keyword evidence="6" id="KW-0808">Transferase</keyword>
<proteinExistence type="predicted"/>
<gene>
    <name evidence="6" type="ORF">FHR33_003433</name>
</gene>
<keyword evidence="7" id="KW-1185">Reference proteome</keyword>
<evidence type="ECO:0000256" key="3">
    <source>
        <dbReference type="ARBA" id="ARBA00022989"/>
    </source>
</evidence>
<name>A0A7W5V7Y3_9ACTN</name>
<protein>
    <submittedName>
        <fullName evidence="6">Protein-S-isoprenylcysteine O-methyltransferase Ste14</fullName>
    </submittedName>
</protein>
<dbReference type="GO" id="GO:0012505">
    <property type="term" value="C:endomembrane system"/>
    <property type="evidence" value="ECO:0007669"/>
    <property type="project" value="UniProtKB-SubCell"/>
</dbReference>
<comment type="caution">
    <text evidence="6">The sequence shown here is derived from an EMBL/GenBank/DDBJ whole genome shotgun (WGS) entry which is preliminary data.</text>
</comment>
<evidence type="ECO:0000256" key="2">
    <source>
        <dbReference type="ARBA" id="ARBA00022692"/>
    </source>
</evidence>
<reference evidence="6 7" key="1">
    <citation type="submission" date="2020-08" db="EMBL/GenBank/DDBJ databases">
        <title>Sequencing the genomes of 1000 actinobacteria strains.</title>
        <authorList>
            <person name="Klenk H.-P."/>
        </authorList>
    </citation>
    <scope>NUCLEOTIDE SEQUENCE [LARGE SCALE GENOMIC DNA]</scope>
    <source>
        <strain evidence="6 7">DSM 44320</strain>
    </source>
</reference>
<dbReference type="PANTHER" id="PTHR43847">
    <property type="entry name" value="BLL3993 PROTEIN"/>
    <property type="match status" value="1"/>
</dbReference>
<evidence type="ECO:0000256" key="4">
    <source>
        <dbReference type="ARBA" id="ARBA00023136"/>
    </source>
</evidence>
<dbReference type="Proteomes" id="UP000579945">
    <property type="component" value="Unassembled WGS sequence"/>
</dbReference>
<dbReference type="EMBL" id="JACIBV010000001">
    <property type="protein sequence ID" value="MBB3727573.1"/>
    <property type="molecule type" value="Genomic_DNA"/>
</dbReference>
<keyword evidence="6" id="KW-0489">Methyltransferase</keyword>
<sequence length="168" mass="18449">MRRTPAAVVSTLFFAAAPGTVAVLVPWWITGWESRSPLPGWPMTPLRVLGVLLVLAGAAVIVNAFARFVVEGLGTPLPAAPPERLVVGGLYRYVRNPMYVAVFSAVIGQAMLLGQPSLLLYVAVVAVPVVAFVRWYEEPTLRAKFGADYDSYRSKVPGWWPRLRPYRP</sequence>
<feature type="transmembrane region" description="Helical" evidence="5">
    <location>
        <begin position="46"/>
        <end position="70"/>
    </location>
</feature>
<dbReference type="GO" id="GO:0032259">
    <property type="term" value="P:methylation"/>
    <property type="evidence" value="ECO:0007669"/>
    <property type="project" value="UniProtKB-KW"/>
</dbReference>
<dbReference type="Gene3D" id="1.20.120.1630">
    <property type="match status" value="1"/>
</dbReference>
<evidence type="ECO:0000313" key="7">
    <source>
        <dbReference type="Proteomes" id="UP000579945"/>
    </source>
</evidence>
<keyword evidence="3 5" id="KW-1133">Transmembrane helix</keyword>
<dbReference type="InterPro" id="IPR007318">
    <property type="entry name" value="Phopholipid_MeTrfase"/>
</dbReference>
<dbReference type="Pfam" id="PF04191">
    <property type="entry name" value="PEMT"/>
    <property type="match status" value="1"/>
</dbReference>
<keyword evidence="2 5" id="KW-0812">Transmembrane</keyword>
<evidence type="ECO:0000256" key="1">
    <source>
        <dbReference type="ARBA" id="ARBA00004127"/>
    </source>
</evidence>
<dbReference type="PANTHER" id="PTHR43847:SF1">
    <property type="entry name" value="BLL3993 PROTEIN"/>
    <property type="match status" value="1"/>
</dbReference>
<evidence type="ECO:0000256" key="5">
    <source>
        <dbReference type="SAM" id="Phobius"/>
    </source>
</evidence>
<keyword evidence="4 5" id="KW-0472">Membrane</keyword>
<dbReference type="AlphaFoldDB" id="A0A7W5V7Y3"/>
<dbReference type="RefSeq" id="WP_183648331.1">
    <property type="nucleotide sequence ID" value="NZ_BAAAXX010000100.1"/>
</dbReference>
<feature type="transmembrane region" description="Helical" evidence="5">
    <location>
        <begin position="90"/>
        <end position="112"/>
    </location>
</feature>
<accession>A0A7W5V7Y3</accession>
<evidence type="ECO:0000313" key="6">
    <source>
        <dbReference type="EMBL" id="MBB3727573.1"/>
    </source>
</evidence>
<dbReference type="GO" id="GO:0008168">
    <property type="term" value="F:methyltransferase activity"/>
    <property type="evidence" value="ECO:0007669"/>
    <property type="project" value="UniProtKB-KW"/>
</dbReference>
<feature type="transmembrane region" description="Helical" evidence="5">
    <location>
        <begin position="118"/>
        <end position="136"/>
    </location>
</feature>